<keyword evidence="1" id="KW-1133">Transmembrane helix</keyword>
<feature type="transmembrane region" description="Helical" evidence="1">
    <location>
        <begin position="12"/>
        <end position="40"/>
    </location>
</feature>
<evidence type="ECO:0000256" key="1">
    <source>
        <dbReference type="SAM" id="Phobius"/>
    </source>
</evidence>
<name>A0A7W8D8A7_9GAMM</name>
<gene>
    <name evidence="2" type="ORF">HNQ52_002162</name>
</gene>
<reference evidence="2 3" key="1">
    <citation type="submission" date="2020-08" db="EMBL/GenBank/DDBJ databases">
        <title>Genomic Encyclopedia of Type Strains, Phase IV (KMG-IV): sequencing the most valuable type-strain genomes for metagenomic binning, comparative biology and taxonomic classification.</title>
        <authorList>
            <person name="Goeker M."/>
        </authorList>
    </citation>
    <scope>NUCLEOTIDE SEQUENCE [LARGE SCALE GENOMIC DNA]</scope>
    <source>
        <strain evidence="2 3">DSM 24163</strain>
    </source>
</reference>
<dbReference type="Proteomes" id="UP000521199">
    <property type="component" value="Unassembled WGS sequence"/>
</dbReference>
<dbReference type="EMBL" id="JACHHP010000003">
    <property type="protein sequence ID" value="MBB5208620.1"/>
    <property type="molecule type" value="Genomic_DNA"/>
</dbReference>
<evidence type="ECO:0000313" key="3">
    <source>
        <dbReference type="Proteomes" id="UP000521199"/>
    </source>
</evidence>
<sequence>MRKDAVIDGLSIALRVGIALIVFGVIVAAVVLALMMIGWWNIPQPYGTSRAFYPQAVVLAFGVGLTPMLGGAAIAFTAWFSRLLVARMSFRSN</sequence>
<comment type="caution">
    <text evidence="2">The sequence shown here is derived from an EMBL/GenBank/DDBJ whole genome shotgun (WGS) entry which is preliminary data.</text>
</comment>
<evidence type="ECO:0000313" key="2">
    <source>
        <dbReference type="EMBL" id="MBB5208620.1"/>
    </source>
</evidence>
<feature type="transmembrane region" description="Helical" evidence="1">
    <location>
        <begin position="52"/>
        <end position="85"/>
    </location>
</feature>
<dbReference type="AlphaFoldDB" id="A0A7W8D8A7"/>
<keyword evidence="1" id="KW-0812">Transmembrane</keyword>
<accession>A0A7W8D8A7</accession>
<keyword evidence="3" id="KW-1185">Reference proteome</keyword>
<dbReference type="RefSeq" id="WP_183961136.1">
    <property type="nucleotide sequence ID" value="NZ_JACHHP010000003.1"/>
</dbReference>
<keyword evidence="1" id="KW-0472">Membrane</keyword>
<protein>
    <submittedName>
        <fullName evidence="2">Uncharacterized protein</fullName>
    </submittedName>
</protein>
<proteinExistence type="predicted"/>
<organism evidence="2 3">
    <name type="scientific">Chiayiivirga flava</name>
    <dbReference type="NCBI Taxonomy" id="659595"/>
    <lineage>
        <taxon>Bacteria</taxon>
        <taxon>Pseudomonadati</taxon>
        <taxon>Pseudomonadota</taxon>
        <taxon>Gammaproteobacteria</taxon>
        <taxon>Lysobacterales</taxon>
        <taxon>Lysobacteraceae</taxon>
        <taxon>Chiayiivirga</taxon>
    </lineage>
</organism>